<dbReference type="KEGG" id="mana:MAMMFC1_00651"/>
<dbReference type="InterPro" id="IPR010982">
    <property type="entry name" value="Lambda_DNA-bd_dom_sf"/>
</dbReference>
<sequence>MIDKIFGQVLKKLRMEKGLSQEEFAANVGLHRTYISQLERGLKSPSLGVMAKISSGLGITLVQLMTELEQKQN</sequence>
<dbReference type="Proteomes" id="UP000276437">
    <property type="component" value="Chromosome"/>
</dbReference>
<dbReference type="GO" id="GO:0003700">
    <property type="term" value="F:DNA-binding transcription factor activity"/>
    <property type="evidence" value="ECO:0007669"/>
    <property type="project" value="TreeGrafter"/>
</dbReference>
<keyword evidence="6" id="KW-1185">Reference proteome</keyword>
<evidence type="ECO:0000256" key="2">
    <source>
        <dbReference type="ARBA" id="ARBA00023125"/>
    </source>
</evidence>
<feature type="domain" description="HTH cro/C1-type" evidence="4">
    <location>
        <begin position="10"/>
        <end position="64"/>
    </location>
</feature>
<dbReference type="EMBL" id="AP018449">
    <property type="protein sequence ID" value="BBB90007.1"/>
    <property type="molecule type" value="Genomic_DNA"/>
</dbReference>
<dbReference type="PANTHER" id="PTHR46797">
    <property type="entry name" value="HTH-TYPE TRANSCRIPTIONAL REGULATOR"/>
    <property type="match status" value="1"/>
</dbReference>
<keyword evidence="2" id="KW-0238">DNA-binding</keyword>
<accession>A0A348AG09</accession>
<dbReference type="PANTHER" id="PTHR46797:SF23">
    <property type="entry name" value="HTH-TYPE TRANSCRIPTIONAL REGULATOR SUTR"/>
    <property type="match status" value="1"/>
</dbReference>
<dbReference type="SUPFAM" id="SSF47413">
    <property type="entry name" value="lambda repressor-like DNA-binding domains"/>
    <property type="match status" value="1"/>
</dbReference>
<evidence type="ECO:0000259" key="4">
    <source>
        <dbReference type="PROSITE" id="PS50943"/>
    </source>
</evidence>
<evidence type="ECO:0000313" key="5">
    <source>
        <dbReference type="EMBL" id="BBB90007.1"/>
    </source>
</evidence>
<gene>
    <name evidence="5" type="primary">sinR_1</name>
    <name evidence="5" type="ORF">MAMMFC1_00651</name>
</gene>
<dbReference type="AlphaFoldDB" id="A0A348AG09"/>
<dbReference type="CDD" id="cd00093">
    <property type="entry name" value="HTH_XRE"/>
    <property type="match status" value="1"/>
</dbReference>
<dbReference type="GO" id="GO:0005829">
    <property type="term" value="C:cytosol"/>
    <property type="evidence" value="ECO:0007669"/>
    <property type="project" value="TreeGrafter"/>
</dbReference>
<dbReference type="SMART" id="SM00530">
    <property type="entry name" value="HTH_XRE"/>
    <property type="match status" value="1"/>
</dbReference>
<dbReference type="PROSITE" id="PS50943">
    <property type="entry name" value="HTH_CROC1"/>
    <property type="match status" value="1"/>
</dbReference>
<organism evidence="5 6">
    <name type="scientific">Methylomusa anaerophila</name>
    <dbReference type="NCBI Taxonomy" id="1930071"/>
    <lineage>
        <taxon>Bacteria</taxon>
        <taxon>Bacillati</taxon>
        <taxon>Bacillota</taxon>
        <taxon>Negativicutes</taxon>
        <taxon>Selenomonadales</taxon>
        <taxon>Sporomusaceae</taxon>
        <taxon>Methylomusa</taxon>
    </lineage>
</organism>
<reference evidence="5 6" key="1">
    <citation type="journal article" date="2018" name="Int. J. Syst. Evol. Microbiol.">
        <title>Methylomusa anaerophila gen. nov., sp. nov., an anaerobic methanol-utilizing bacterium isolated from a microbial fuel cell.</title>
        <authorList>
            <person name="Amano N."/>
            <person name="Yamamuro A."/>
            <person name="Miyahara M."/>
            <person name="Kouzuma A."/>
            <person name="Abe T."/>
            <person name="Watanabe K."/>
        </authorList>
    </citation>
    <scope>NUCLEOTIDE SEQUENCE [LARGE SCALE GENOMIC DNA]</scope>
    <source>
        <strain evidence="5 6">MMFC1</strain>
    </source>
</reference>
<evidence type="ECO:0000256" key="3">
    <source>
        <dbReference type="ARBA" id="ARBA00023163"/>
    </source>
</evidence>
<evidence type="ECO:0000256" key="1">
    <source>
        <dbReference type="ARBA" id="ARBA00023015"/>
    </source>
</evidence>
<dbReference type="GO" id="GO:0003677">
    <property type="term" value="F:DNA binding"/>
    <property type="evidence" value="ECO:0007669"/>
    <property type="project" value="UniProtKB-KW"/>
</dbReference>
<dbReference type="InterPro" id="IPR050807">
    <property type="entry name" value="TransReg_Diox_bact_type"/>
</dbReference>
<evidence type="ECO:0000313" key="6">
    <source>
        <dbReference type="Proteomes" id="UP000276437"/>
    </source>
</evidence>
<dbReference type="RefSeq" id="WP_197723900.1">
    <property type="nucleotide sequence ID" value="NZ_AP018449.1"/>
</dbReference>
<dbReference type="Pfam" id="PF01381">
    <property type="entry name" value="HTH_3"/>
    <property type="match status" value="1"/>
</dbReference>
<protein>
    <submittedName>
        <fullName evidence="5">HTH-type transcriptional regulator SinR</fullName>
    </submittedName>
</protein>
<dbReference type="InterPro" id="IPR001387">
    <property type="entry name" value="Cro/C1-type_HTH"/>
</dbReference>
<name>A0A348AG09_9FIRM</name>
<keyword evidence="3" id="KW-0804">Transcription</keyword>
<proteinExistence type="predicted"/>
<dbReference type="Gene3D" id="1.10.260.40">
    <property type="entry name" value="lambda repressor-like DNA-binding domains"/>
    <property type="match status" value="1"/>
</dbReference>
<keyword evidence="1" id="KW-0805">Transcription regulation</keyword>